<protein>
    <submittedName>
        <fullName evidence="7">Alcohol dehydrogenase catalytic domain-containing protein</fullName>
    </submittedName>
</protein>
<evidence type="ECO:0000256" key="4">
    <source>
        <dbReference type="ARBA" id="ARBA00023002"/>
    </source>
</evidence>
<reference evidence="8" key="1">
    <citation type="journal article" date="2019" name="Int. J. Syst. Evol. Microbiol.">
        <title>The Global Catalogue of Microorganisms (GCM) 10K type strain sequencing project: providing services to taxonomists for standard genome sequencing and annotation.</title>
        <authorList>
            <consortium name="The Broad Institute Genomics Platform"/>
            <consortium name="The Broad Institute Genome Sequencing Center for Infectious Disease"/>
            <person name="Wu L."/>
            <person name="Ma J."/>
        </authorList>
    </citation>
    <scope>NUCLEOTIDE SEQUENCE [LARGE SCALE GENOMIC DNA]</scope>
    <source>
        <strain evidence="8">CGMCC 1.10363</strain>
    </source>
</reference>
<keyword evidence="8" id="KW-1185">Reference proteome</keyword>
<keyword evidence="3" id="KW-0862">Zinc</keyword>
<dbReference type="PANTHER" id="PTHR43189">
    <property type="entry name" value="ZINC-TYPE ALCOHOL DEHYDROGENASE-LIKE PROTEIN C1198.01-RELATED"/>
    <property type="match status" value="1"/>
</dbReference>
<keyword evidence="4" id="KW-0560">Oxidoreductase</keyword>
<comment type="cofactor">
    <cofactor evidence="1">
        <name>Zn(2+)</name>
        <dbReference type="ChEBI" id="CHEBI:29105"/>
    </cofactor>
</comment>
<evidence type="ECO:0000259" key="5">
    <source>
        <dbReference type="Pfam" id="PF08240"/>
    </source>
</evidence>
<feature type="domain" description="Glucose dehydrogenase C-terminal" evidence="6">
    <location>
        <begin position="146"/>
        <end position="342"/>
    </location>
</feature>
<dbReference type="InterPro" id="IPR011032">
    <property type="entry name" value="GroES-like_sf"/>
</dbReference>
<evidence type="ECO:0000256" key="1">
    <source>
        <dbReference type="ARBA" id="ARBA00001947"/>
    </source>
</evidence>
<evidence type="ECO:0000259" key="6">
    <source>
        <dbReference type="Pfam" id="PF16912"/>
    </source>
</evidence>
<evidence type="ECO:0000313" key="7">
    <source>
        <dbReference type="EMBL" id="MFC4242005.1"/>
    </source>
</evidence>
<sequence length="354" mass="37565">MRALAITTDGEAVHPGVIELPEPRPSGTDLVVDGLLLGVCGTDRSLMTAGTDRFPDGGNRLVLGHESLGRVRHAPPGSRYSIGDLVVPVVRRPDPVPCAACAAGDLDLCENGRFIERGIRAGHGYGAEQYLLDENFAIPVGSLGLLGILIEPASIVAKAWERLDPLVRRPGGRALILGAGPIGLLAALLGRNRGYDVHIVDRVSHGPKVSQSRALGATYHRGSDELEGRFDAVVECSGAFTSSVLDFMAPGAATCYIAHEHAPDTRAAALTAATLSESLMRGNRAVVGVTSSSRSHFDTAQRELEQAPGEWLRGLITDVVPLERFEDAFGSGPDTIKAVITLTDELGDELYERR</sequence>
<evidence type="ECO:0000256" key="2">
    <source>
        <dbReference type="ARBA" id="ARBA00022723"/>
    </source>
</evidence>
<dbReference type="Proteomes" id="UP001595900">
    <property type="component" value="Unassembled WGS sequence"/>
</dbReference>
<comment type="caution">
    <text evidence="7">The sequence shown here is derived from an EMBL/GenBank/DDBJ whole genome shotgun (WGS) entry which is preliminary data.</text>
</comment>
<dbReference type="PANTHER" id="PTHR43189:SF2">
    <property type="entry name" value="GLUCOSE 1-DEHYDROGENASE"/>
    <property type="match status" value="1"/>
</dbReference>
<dbReference type="SUPFAM" id="SSF50129">
    <property type="entry name" value="GroES-like"/>
    <property type="match status" value="1"/>
</dbReference>
<gene>
    <name evidence="7" type="ORF">ACFOYW_01360</name>
</gene>
<accession>A0ABV8Q0U4</accession>
<dbReference type="SUPFAM" id="SSF51735">
    <property type="entry name" value="NAD(P)-binding Rossmann-fold domains"/>
    <property type="match status" value="1"/>
</dbReference>
<dbReference type="Gene3D" id="3.90.180.10">
    <property type="entry name" value="Medium-chain alcohol dehydrogenases, catalytic domain"/>
    <property type="match status" value="1"/>
</dbReference>
<dbReference type="Pfam" id="PF16912">
    <property type="entry name" value="Glu_dehyd_C"/>
    <property type="match status" value="1"/>
</dbReference>
<name>A0ABV8Q0U4_9MICO</name>
<organism evidence="7 8">
    <name type="scientific">Gryllotalpicola reticulitermitis</name>
    <dbReference type="NCBI Taxonomy" id="1184153"/>
    <lineage>
        <taxon>Bacteria</taxon>
        <taxon>Bacillati</taxon>
        <taxon>Actinomycetota</taxon>
        <taxon>Actinomycetes</taxon>
        <taxon>Micrococcales</taxon>
        <taxon>Microbacteriaceae</taxon>
        <taxon>Gryllotalpicola</taxon>
    </lineage>
</organism>
<evidence type="ECO:0000313" key="8">
    <source>
        <dbReference type="Proteomes" id="UP001595900"/>
    </source>
</evidence>
<dbReference type="Gene3D" id="3.40.50.720">
    <property type="entry name" value="NAD(P)-binding Rossmann-like Domain"/>
    <property type="match status" value="1"/>
</dbReference>
<dbReference type="InterPro" id="IPR036291">
    <property type="entry name" value="NAD(P)-bd_dom_sf"/>
</dbReference>
<dbReference type="RefSeq" id="WP_390226782.1">
    <property type="nucleotide sequence ID" value="NZ_JBHSCN010000002.1"/>
</dbReference>
<proteinExistence type="predicted"/>
<dbReference type="Pfam" id="PF08240">
    <property type="entry name" value="ADH_N"/>
    <property type="match status" value="1"/>
</dbReference>
<dbReference type="InterPro" id="IPR031640">
    <property type="entry name" value="Glu_dehyd_C"/>
</dbReference>
<keyword evidence="2" id="KW-0479">Metal-binding</keyword>
<feature type="domain" description="Alcohol dehydrogenase-like N-terminal" evidence="5">
    <location>
        <begin position="29"/>
        <end position="140"/>
    </location>
</feature>
<evidence type="ECO:0000256" key="3">
    <source>
        <dbReference type="ARBA" id="ARBA00022833"/>
    </source>
</evidence>
<dbReference type="InterPro" id="IPR013154">
    <property type="entry name" value="ADH-like_N"/>
</dbReference>
<dbReference type="EMBL" id="JBHSCN010000002">
    <property type="protein sequence ID" value="MFC4242005.1"/>
    <property type="molecule type" value="Genomic_DNA"/>
</dbReference>